<keyword evidence="3" id="KW-1185">Reference proteome</keyword>
<dbReference type="Proteomes" id="UP001296943">
    <property type="component" value="Unassembled WGS sequence"/>
</dbReference>
<protein>
    <submittedName>
        <fullName evidence="2">TRAP-type C4-dicarboxylate transport system permease small subunit</fullName>
    </submittedName>
</protein>
<name>A0ABS2MY68_9BACI</name>
<keyword evidence="1" id="KW-0472">Membrane</keyword>
<accession>A0ABS2MY68</accession>
<evidence type="ECO:0000313" key="2">
    <source>
        <dbReference type="EMBL" id="MBM7570838.1"/>
    </source>
</evidence>
<feature type="transmembrane region" description="Helical" evidence="1">
    <location>
        <begin position="12"/>
        <end position="29"/>
    </location>
</feature>
<reference evidence="2 3" key="1">
    <citation type="submission" date="2021-01" db="EMBL/GenBank/DDBJ databases">
        <title>Genomic Encyclopedia of Type Strains, Phase IV (KMG-IV): sequencing the most valuable type-strain genomes for metagenomic binning, comparative biology and taxonomic classification.</title>
        <authorList>
            <person name="Goeker M."/>
        </authorList>
    </citation>
    <scope>NUCLEOTIDE SEQUENCE [LARGE SCALE GENOMIC DNA]</scope>
    <source>
        <strain evidence="2 3">DSM 23711</strain>
    </source>
</reference>
<sequence>MILPVQFDKNEWFVLIGLVIFYTAVFVLPKRFPLSISILVMLFTLTIARISDHLLSTSDINFYNVMDSGKYELFDVFVYILYGPFGYFLAYFYDKWKLKGMMIQLYVIGGTVVSSCIEFLAVHYHVFDYKGWALPYSFCYYLVMLALTLLFFRFLQNTHPSMKGTNQHSL</sequence>
<dbReference type="RefSeq" id="WP_204498248.1">
    <property type="nucleotide sequence ID" value="NZ_JAFBDR010000005.1"/>
</dbReference>
<feature type="transmembrane region" description="Helical" evidence="1">
    <location>
        <begin position="133"/>
        <end position="155"/>
    </location>
</feature>
<feature type="transmembrane region" description="Helical" evidence="1">
    <location>
        <begin position="76"/>
        <end position="93"/>
    </location>
</feature>
<evidence type="ECO:0000256" key="1">
    <source>
        <dbReference type="SAM" id="Phobius"/>
    </source>
</evidence>
<evidence type="ECO:0000313" key="3">
    <source>
        <dbReference type="Proteomes" id="UP001296943"/>
    </source>
</evidence>
<comment type="caution">
    <text evidence="2">The sequence shown here is derived from an EMBL/GenBank/DDBJ whole genome shotgun (WGS) entry which is preliminary data.</text>
</comment>
<dbReference type="EMBL" id="JAFBDR010000005">
    <property type="protein sequence ID" value="MBM7570838.1"/>
    <property type="molecule type" value="Genomic_DNA"/>
</dbReference>
<keyword evidence="1" id="KW-1133">Transmembrane helix</keyword>
<gene>
    <name evidence="2" type="ORF">JOC48_001316</name>
</gene>
<keyword evidence="1" id="KW-0812">Transmembrane</keyword>
<feature type="transmembrane region" description="Helical" evidence="1">
    <location>
        <begin position="105"/>
        <end position="127"/>
    </location>
</feature>
<feature type="transmembrane region" description="Helical" evidence="1">
    <location>
        <begin position="36"/>
        <end position="56"/>
    </location>
</feature>
<proteinExistence type="predicted"/>
<organism evidence="2 3">
    <name type="scientific">Aquibacillus albus</name>
    <dbReference type="NCBI Taxonomy" id="1168171"/>
    <lineage>
        <taxon>Bacteria</taxon>
        <taxon>Bacillati</taxon>
        <taxon>Bacillota</taxon>
        <taxon>Bacilli</taxon>
        <taxon>Bacillales</taxon>
        <taxon>Bacillaceae</taxon>
        <taxon>Aquibacillus</taxon>
    </lineage>
</organism>